<accession>A0A663NCD2</accession>
<proteinExistence type="predicted"/>
<dbReference type="Proteomes" id="UP000472269">
    <property type="component" value="Unplaced"/>
</dbReference>
<organism evidence="1 2">
    <name type="scientific">Athene cunicularia</name>
    <name type="common">Burrowing owl</name>
    <name type="synonym">Speotyto cunicularia</name>
    <dbReference type="NCBI Taxonomy" id="194338"/>
    <lineage>
        <taxon>Eukaryota</taxon>
        <taxon>Metazoa</taxon>
        <taxon>Chordata</taxon>
        <taxon>Craniata</taxon>
        <taxon>Vertebrata</taxon>
        <taxon>Euteleostomi</taxon>
        <taxon>Archelosauria</taxon>
        <taxon>Archosauria</taxon>
        <taxon>Dinosauria</taxon>
        <taxon>Saurischia</taxon>
        <taxon>Theropoda</taxon>
        <taxon>Coelurosauria</taxon>
        <taxon>Aves</taxon>
        <taxon>Neognathae</taxon>
        <taxon>Neoaves</taxon>
        <taxon>Telluraves</taxon>
        <taxon>Strigiformes</taxon>
        <taxon>Strigidae</taxon>
        <taxon>Athene</taxon>
    </lineage>
</organism>
<dbReference type="Ensembl" id="ENSACUT00000022551.1">
    <property type="protein sequence ID" value="ENSACUP00000021152.1"/>
    <property type="gene ID" value="ENSACUG00000014123.1"/>
</dbReference>
<evidence type="ECO:0000313" key="2">
    <source>
        <dbReference type="Proteomes" id="UP000472269"/>
    </source>
</evidence>
<keyword evidence="2" id="KW-1185">Reference proteome</keyword>
<protein>
    <submittedName>
        <fullName evidence="1">Uncharacterized protein</fullName>
    </submittedName>
</protein>
<sequence length="72" mass="8030">CIALPTCEDCNIMIIICRKKIRKQFTLQPGLAQFCQRSLSTPGFSTLHLVSSGFYLLYTGLSSTLLNGFRVN</sequence>
<dbReference type="AlphaFoldDB" id="A0A663NCD2"/>
<evidence type="ECO:0000313" key="1">
    <source>
        <dbReference type="Ensembl" id="ENSACUP00000021152.1"/>
    </source>
</evidence>
<name>A0A663NCD2_ATHCN</name>
<reference evidence="1" key="2">
    <citation type="submission" date="2025-09" db="UniProtKB">
        <authorList>
            <consortium name="Ensembl"/>
        </authorList>
    </citation>
    <scope>IDENTIFICATION</scope>
</reference>
<reference evidence="1" key="1">
    <citation type="submission" date="2025-08" db="UniProtKB">
        <authorList>
            <consortium name="Ensembl"/>
        </authorList>
    </citation>
    <scope>IDENTIFICATION</scope>
</reference>